<dbReference type="AlphaFoldDB" id="A0A081CVU3"/>
<dbReference type="PIRSF" id="PIRSF000098">
    <property type="entry name" value="Homoser_dehydrog"/>
    <property type="match status" value="1"/>
</dbReference>
<comment type="pathway">
    <text evidence="1">Amino-acid biosynthesis; L-threonine biosynthesis; L-threonine from L-aspartate: step 3/5.</text>
</comment>
<feature type="binding site" evidence="12">
    <location>
        <begin position="10"/>
        <end position="17"/>
    </location>
    <ligand>
        <name>NADP(+)</name>
        <dbReference type="ChEBI" id="CHEBI:58349"/>
    </ligand>
</feature>
<feature type="binding site" evidence="12">
    <location>
        <position position="107"/>
    </location>
    <ligand>
        <name>NADPH</name>
        <dbReference type="ChEBI" id="CHEBI:57783"/>
    </ligand>
</feature>
<keyword evidence="10" id="KW-0486">Methionine biosynthesis</keyword>
<dbReference type="PANTHER" id="PTHR43331">
    <property type="entry name" value="HOMOSERINE DEHYDROGENASE"/>
    <property type="match status" value="1"/>
</dbReference>
<dbReference type="EMBL" id="BBJU01000014">
    <property type="protein sequence ID" value="GAK70789.1"/>
    <property type="molecule type" value="Genomic_DNA"/>
</dbReference>
<dbReference type="GO" id="GO:0004412">
    <property type="term" value="F:homoserine dehydrogenase activity"/>
    <property type="evidence" value="ECO:0007669"/>
    <property type="project" value="UniProtKB-EC"/>
</dbReference>
<dbReference type="PROSITE" id="PS01042">
    <property type="entry name" value="HOMOSER_DHGENASE"/>
    <property type="match status" value="1"/>
</dbReference>
<evidence type="ECO:0000256" key="12">
    <source>
        <dbReference type="PIRSR" id="PIRSR000098-2"/>
    </source>
</evidence>
<dbReference type="EC" id="1.1.1.3" evidence="4"/>
<evidence type="ECO:0000256" key="11">
    <source>
        <dbReference type="PIRSR" id="PIRSR000098-1"/>
    </source>
</evidence>
<evidence type="ECO:0000256" key="9">
    <source>
        <dbReference type="ARBA" id="ARBA00023002"/>
    </source>
</evidence>
<dbReference type="Pfam" id="PF01842">
    <property type="entry name" value="ACT"/>
    <property type="match status" value="1"/>
</dbReference>
<dbReference type="UniPathway" id="UPA00050">
    <property type="reaction ID" value="UER00063"/>
</dbReference>
<sequence>MADSLRIGIAGLGTVGSSLVRILQQRSKELAITCGRAIEIIAVSARDRSRDRGLDLAGITWFDTPEEMAKKAEIDVLVELVGGASGAAEKAVRAALSRGIHVVTANKALLAKHGVELAIMAEEKGALLNFEAAVAGGIPIIKALRESLTGNHVSRIYGIMNGTCNYILTKMEKEGLSFEACLKEAQRLGYAEADPAFDIEGNDTAHKLAILTTLAFGSKIAADDIYLEGISNISIEDIQAAADLGYRIKLLGVAHVTESGIEQRVHPTMVPLDSVIAQVDGVTNAVAVESDILGELLMVGPGAGGNATASAVLGDIADIAKSRPGVQQVPVLGRPAKSLTEYRRAKMKSHEGGYFIRLTVKDKAGVFASIATRMAENNISLESIVQHSRVHTEGGPQTIILVTHATMEDAIRKAVKAIKSEKYLVNEPQVIRIERT</sequence>
<evidence type="ECO:0000313" key="16">
    <source>
        <dbReference type="Proteomes" id="UP000028701"/>
    </source>
</evidence>
<dbReference type="PROSITE" id="PS51671">
    <property type="entry name" value="ACT"/>
    <property type="match status" value="1"/>
</dbReference>
<reference evidence="15 16" key="1">
    <citation type="submission" date="2014-08" db="EMBL/GenBank/DDBJ databases">
        <title>Whole genome shotgun sequence of Rhizobium rubi NBRC 13261.</title>
        <authorList>
            <person name="Katano-Makiyama Y."/>
            <person name="Hosoyama A."/>
            <person name="Hashimoto M."/>
            <person name="Hosoyama Y."/>
            <person name="Noguchi M."/>
            <person name="Tsuchikane K."/>
            <person name="Uohara A."/>
            <person name="Ohji S."/>
            <person name="Ichikawa N."/>
            <person name="Kimura A."/>
            <person name="Yamazoe A."/>
            <person name="Fujita N."/>
        </authorList>
    </citation>
    <scope>NUCLEOTIDE SEQUENCE [LARGE SCALE GENOMIC DNA]</scope>
    <source>
        <strain evidence="15 16">NBRC 13261</strain>
    </source>
</reference>
<dbReference type="SUPFAM" id="SSF51735">
    <property type="entry name" value="NAD(P)-binding Rossmann-fold domains"/>
    <property type="match status" value="1"/>
</dbReference>
<feature type="active site" description="Proton donor" evidence="11">
    <location>
        <position position="207"/>
    </location>
</feature>
<dbReference type="CDD" id="cd04881">
    <property type="entry name" value="ACT_HSDH-Hom"/>
    <property type="match status" value="1"/>
</dbReference>
<evidence type="ECO:0000256" key="6">
    <source>
        <dbReference type="ARBA" id="ARBA00022605"/>
    </source>
</evidence>
<dbReference type="InterPro" id="IPR005106">
    <property type="entry name" value="Asp/hSer_DH_NAD-bd"/>
</dbReference>
<keyword evidence="7" id="KW-0791">Threonine biosynthesis</keyword>
<feature type="domain" description="ACT" evidence="14">
    <location>
        <begin position="355"/>
        <end position="436"/>
    </location>
</feature>
<dbReference type="RefSeq" id="WP_045230373.1">
    <property type="nucleotide sequence ID" value="NZ_BBJU01000014.1"/>
</dbReference>
<dbReference type="InterPro" id="IPR036291">
    <property type="entry name" value="NAD(P)-bd_dom_sf"/>
</dbReference>
<dbReference type="OrthoDB" id="9808167at2"/>
<dbReference type="NCBIfam" id="NF004976">
    <property type="entry name" value="PRK06349.1"/>
    <property type="match status" value="1"/>
</dbReference>
<dbReference type="InterPro" id="IPR016204">
    <property type="entry name" value="HDH"/>
</dbReference>
<comment type="caution">
    <text evidence="15">The sequence shown here is derived from an EMBL/GenBank/DDBJ whole genome shotgun (WGS) entry which is preliminary data.</text>
</comment>
<dbReference type="Gene3D" id="3.40.50.720">
    <property type="entry name" value="NAD(P)-binding Rossmann-like Domain"/>
    <property type="match status" value="1"/>
</dbReference>
<evidence type="ECO:0000256" key="5">
    <source>
        <dbReference type="ARBA" id="ARBA00013376"/>
    </source>
</evidence>
<dbReference type="SUPFAM" id="SSF55021">
    <property type="entry name" value="ACT-like"/>
    <property type="match status" value="1"/>
</dbReference>
<dbReference type="Gene3D" id="3.30.70.260">
    <property type="match status" value="1"/>
</dbReference>
<keyword evidence="9" id="KW-0560">Oxidoreductase</keyword>
<accession>A0A081CVU3</accession>
<dbReference type="FunFam" id="3.30.360.10:FF:000005">
    <property type="entry name" value="Homoserine dehydrogenase"/>
    <property type="match status" value="1"/>
</dbReference>
<dbReference type="InterPro" id="IPR002912">
    <property type="entry name" value="ACT_dom"/>
</dbReference>
<evidence type="ECO:0000256" key="3">
    <source>
        <dbReference type="ARBA" id="ARBA00006753"/>
    </source>
</evidence>
<evidence type="ECO:0000259" key="14">
    <source>
        <dbReference type="PROSITE" id="PS51671"/>
    </source>
</evidence>
<proteinExistence type="inferred from homology"/>
<dbReference type="Proteomes" id="UP000028701">
    <property type="component" value="Unassembled WGS sequence"/>
</dbReference>
<dbReference type="Pfam" id="PF03447">
    <property type="entry name" value="NAD_binding_3"/>
    <property type="match status" value="1"/>
</dbReference>
<evidence type="ECO:0000313" key="15">
    <source>
        <dbReference type="EMBL" id="GAK70789.1"/>
    </source>
</evidence>
<gene>
    <name evidence="15" type="primary">hom</name>
    <name evidence="15" type="ORF">RRU01S_14_00100</name>
</gene>
<dbReference type="GO" id="GO:0050661">
    <property type="term" value="F:NADP binding"/>
    <property type="evidence" value="ECO:0007669"/>
    <property type="project" value="InterPro"/>
</dbReference>
<organism evidence="15 16">
    <name type="scientific">Agrobacterium rubi TR3 = NBRC 13261</name>
    <dbReference type="NCBI Taxonomy" id="1368415"/>
    <lineage>
        <taxon>Bacteria</taxon>
        <taxon>Pseudomonadati</taxon>
        <taxon>Pseudomonadota</taxon>
        <taxon>Alphaproteobacteria</taxon>
        <taxon>Hyphomicrobiales</taxon>
        <taxon>Rhizobiaceae</taxon>
        <taxon>Rhizobium/Agrobacterium group</taxon>
        <taxon>Agrobacterium</taxon>
    </lineage>
</organism>
<evidence type="ECO:0000256" key="13">
    <source>
        <dbReference type="RuleBase" id="RU004171"/>
    </source>
</evidence>
<dbReference type="UniPathway" id="UPA00051">
    <property type="reaction ID" value="UER00465"/>
</dbReference>
<evidence type="ECO:0000256" key="4">
    <source>
        <dbReference type="ARBA" id="ARBA00013213"/>
    </source>
</evidence>
<dbReference type="InterPro" id="IPR019811">
    <property type="entry name" value="HDH_CS"/>
</dbReference>
<name>A0A081CVU3_9HYPH</name>
<evidence type="ECO:0000256" key="7">
    <source>
        <dbReference type="ARBA" id="ARBA00022697"/>
    </source>
</evidence>
<dbReference type="eggNOG" id="COG0460">
    <property type="taxonomic scope" value="Bacteria"/>
</dbReference>
<dbReference type="Gene3D" id="3.30.360.10">
    <property type="entry name" value="Dihydrodipicolinate Reductase, domain 2"/>
    <property type="match status" value="1"/>
</dbReference>
<comment type="similarity">
    <text evidence="3 13">Belongs to the homoserine dehydrogenase family.</text>
</comment>
<dbReference type="Pfam" id="PF00742">
    <property type="entry name" value="Homoserine_dh"/>
    <property type="match status" value="1"/>
</dbReference>
<dbReference type="InterPro" id="IPR001342">
    <property type="entry name" value="HDH_cat"/>
</dbReference>
<dbReference type="GO" id="GO:0009086">
    <property type="term" value="P:methionine biosynthetic process"/>
    <property type="evidence" value="ECO:0007669"/>
    <property type="project" value="UniProtKB-KW"/>
</dbReference>
<keyword evidence="6" id="KW-0028">Amino-acid biosynthesis</keyword>
<evidence type="ECO:0000256" key="10">
    <source>
        <dbReference type="ARBA" id="ARBA00023167"/>
    </source>
</evidence>
<dbReference type="GO" id="GO:0009088">
    <property type="term" value="P:threonine biosynthetic process"/>
    <property type="evidence" value="ECO:0007669"/>
    <property type="project" value="UniProtKB-UniPathway"/>
</dbReference>
<dbReference type="SUPFAM" id="SSF55347">
    <property type="entry name" value="Glyceraldehyde-3-phosphate dehydrogenase-like, C-terminal domain"/>
    <property type="match status" value="1"/>
</dbReference>
<dbReference type="PANTHER" id="PTHR43331:SF1">
    <property type="entry name" value="HOMOSERINE DEHYDROGENASE"/>
    <property type="match status" value="1"/>
</dbReference>
<evidence type="ECO:0000256" key="1">
    <source>
        <dbReference type="ARBA" id="ARBA00005056"/>
    </source>
</evidence>
<evidence type="ECO:0000256" key="2">
    <source>
        <dbReference type="ARBA" id="ARBA00005062"/>
    </source>
</evidence>
<protein>
    <recommendedName>
        <fullName evidence="5">Homoserine dehydrogenase</fullName>
        <ecNumber evidence="4">1.1.1.3</ecNumber>
    </recommendedName>
</protein>
<keyword evidence="8 12" id="KW-0521">NADP</keyword>
<comment type="pathway">
    <text evidence="2">Amino-acid biosynthesis; L-methionine biosynthesis via de novo pathway; L-homoserine from L-aspartate: step 3/3.</text>
</comment>
<feature type="binding site" evidence="12">
    <location>
        <position position="192"/>
    </location>
    <ligand>
        <name>L-homoserine</name>
        <dbReference type="ChEBI" id="CHEBI:57476"/>
    </ligand>
</feature>
<dbReference type="InterPro" id="IPR045865">
    <property type="entry name" value="ACT-like_dom_sf"/>
</dbReference>
<evidence type="ECO:0000256" key="8">
    <source>
        <dbReference type="ARBA" id="ARBA00022857"/>
    </source>
</evidence>